<sequence>MQIKREKHGLFQMPRSNMKRGADPIRRNGALALEIDFQLLFCAAIARPHALNALKKFEMFVYKEVNWLLCHKGLLSLSAYMILRSLSRYTHTFMLSSKRMEMNPFEGWHSTPAPHQKPEALTFERVESPFLEVGFATRGKGGRLRNEDTAYYDMDRGIFCVADGVGGSVRGDLASKAVAESLQKSAILAESNDQLREVFSEKEEAPLQQEDVETAIRVLASMSIYRRVQALKGADTTLSLGKFWEDARGQEKVSIVNIGDSRIYRLRAGALEQLSKDDSIVQMFIEHEVPDADGIPIMDAEDISRSVRVSTLKQYAKKDKYFLSMVAFADKVAKEENRKVDQLTLEEVRHFVLNTVLISSHPNPQTFDVNRGDVFLAMSDGIHDNLTDEQIEAITRKYEDDPERAAQELTRAALAVSEEDDDIRSKPDDMTVLVIKTKKT</sequence>
<reference evidence="2 3" key="1">
    <citation type="submission" date="2017-09" db="EMBL/GenBank/DDBJ databases">
        <title>Depth-based differentiation of microbial function through sediment-hosted aquifers and enrichment of novel symbionts in the deep terrestrial subsurface.</title>
        <authorList>
            <person name="Probst A.J."/>
            <person name="Ladd B."/>
            <person name="Jarett J.K."/>
            <person name="Geller-Mcgrath D.E."/>
            <person name="Sieber C.M."/>
            <person name="Emerson J.B."/>
            <person name="Anantharaman K."/>
            <person name="Thomas B.C."/>
            <person name="Malmstrom R."/>
            <person name="Stieglmeier M."/>
            <person name="Klingl A."/>
            <person name="Woyke T."/>
            <person name="Ryan C.M."/>
            <person name="Banfield J.F."/>
        </authorList>
    </citation>
    <scope>NUCLEOTIDE SEQUENCE [LARGE SCALE GENOMIC DNA]</scope>
    <source>
        <strain evidence="2">CG22_combo_CG10-13_8_21_14_all_47_17</strain>
    </source>
</reference>
<dbReference type="SMART" id="SM00332">
    <property type="entry name" value="PP2Cc"/>
    <property type="match status" value="1"/>
</dbReference>
<dbReference type="EMBL" id="PCSZ01000039">
    <property type="protein sequence ID" value="PIP60697.1"/>
    <property type="molecule type" value="Genomic_DNA"/>
</dbReference>
<dbReference type="Proteomes" id="UP000231581">
    <property type="component" value="Unassembled WGS sequence"/>
</dbReference>
<dbReference type="InterPro" id="IPR001932">
    <property type="entry name" value="PPM-type_phosphatase-like_dom"/>
</dbReference>
<comment type="caution">
    <text evidence="2">The sequence shown here is derived from an EMBL/GenBank/DDBJ whole genome shotgun (WGS) entry which is preliminary data.</text>
</comment>
<dbReference type="GO" id="GO:0004722">
    <property type="term" value="F:protein serine/threonine phosphatase activity"/>
    <property type="evidence" value="ECO:0007669"/>
    <property type="project" value="InterPro"/>
</dbReference>
<evidence type="ECO:0000313" key="2">
    <source>
        <dbReference type="EMBL" id="PIP60697.1"/>
    </source>
</evidence>
<dbReference type="PROSITE" id="PS51746">
    <property type="entry name" value="PPM_2"/>
    <property type="match status" value="1"/>
</dbReference>
<dbReference type="AlphaFoldDB" id="A0A2H0BSP1"/>
<dbReference type="InterPro" id="IPR015655">
    <property type="entry name" value="PP2C"/>
</dbReference>
<protein>
    <recommendedName>
        <fullName evidence="1">PPM-type phosphatase domain-containing protein</fullName>
    </recommendedName>
</protein>
<dbReference type="InterPro" id="IPR036457">
    <property type="entry name" value="PPM-type-like_dom_sf"/>
</dbReference>
<dbReference type="SMART" id="SM00331">
    <property type="entry name" value="PP2C_SIG"/>
    <property type="match status" value="1"/>
</dbReference>
<evidence type="ECO:0000313" key="3">
    <source>
        <dbReference type="Proteomes" id="UP000231581"/>
    </source>
</evidence>
<dbReference type="CDD" id="cd00143">
    <property type="entry name" value="PP2Cc"/>
    <property type="match status" value="1"/>
</dbReference>
<feature type="domain" description="PPM-type phosphatase" evidence="1">
    <location>
        <begin position="132"/>
        <end position="437"/>
    </location>
</feature>
<evidence type="ECO:0000259" key="1">
    <source>
        <dbReference type="PROSITE" id="PS51746"/>
    </source>
</evidence>
<dbReference type="SUPFAM" id="SSF81606">
    <property type="entry name" value="PP2C-like"/>
    <property type="match status" value="1"/>
</dbReference>
<gene>
    <name evidence="2" type="ORF">COX00_01920</name>
</gene>
<accession>A0A2H0BSP1</accession>
<dbReference type="PANTHER" id="PTHR47992">
    <property type="entry name" value="PROTEIN PHOSPHATASE"/>
    <property type="match status" value="1"/>
</dbReference>
<dbReference type="Gene3D" id="3.60.40.10">
    <property type="entry name" value="PPM-type phosphatase domain"/>
    <property type="match status" value="1"/>
</dbReference>
<dbReference type="Pfam" id="PF00481">
    <property type="entry name" value="PP2C"/>
    <property type="match status" value="1"/>
</dbReference>
<proteinExistence type="predicted"/>
<name>A0A2H0BSP1_9BACT</name>
<organism evidence="2 3">
    <name type="scientific">Candidatus Uhrbacteria bacterium CG22_combo_CG10-13_8_21_14_all_47_17</name>
    <dbReference type="NCBI Taxonomy" id="1975041"/>
    <lineage>
        <taxon>Bacteria</taxon>
        <taxon>Candidatus Uhriibacteriota</taxon>
    </lineage>
</organism>